<organism evidence="10 11">
    <name type="scientific">Paenibacillus aestuarii</name>
    <dbReference type="NCBI Taxonomy" id="516965"/>
    <lineage>
        <taxon>Bacteria</taxon>
        <taxon>Bacillati</taxon>
        <taxon>Bacillota</taxon>
        <taxon>Bacilli</taxon>
        <taxon>Bacillales</taxon>
        <taxon>Paenibacillaceae</taxon>
        <taxon>Paenibacillus</taxon>
    </lineage>
</organism>
<gene>
    <name evidence="10" type="ORF">ACFPOG_32260</name>
</gene>
<evidence type="ECO:0000313" key="11">
    <source>
        <dbReference type="Proteomes" id="UP001596044"/>
    </source>
</evidence>
<dbReference type="CDD" id="cd19410">
    <property type="entry name" value="HK9-like_sensor"/>
    <property type="match status" value="1"/>
</dbReference>
<protein>
    <submittedName>
        <fullName evidence="10">Methyl-accepting chemotaxis protein</fullName>
    </submittedName>
</protein>
<feature type="domain" description="Methyl-accepting transducer" evidence="8">
    <location>
        <begin position="287"/>
        <end position="523"/>
    </location>
</feature>
<dbReference type="Proteomes" id="UP001596044">
    <property type="component" value="Unassembled WGS sequence"/>
</dbReference>
<dbReference type="InterPro" id="IPR003660">
    <property type="entry name" value="HAMP_dom"/>
</dbReference>
<keyword evidence="7" id="KW-1133">Transmembrane helix</keyword>
<dbReference type="EMBL" id="JBHSMJ010000065">
    <property type="protein sequence ID" value="MFC5452886.1"/>
    <property type="molecule type" value="Genomic_DNA"/>
</dbReference>
<keyword evidence="4 6" id="KW-0807">Transducer</keyword>
<dbReference type="Gene3D" id="6.10.340.10">
    <property type="match status" value="1"/>
</dbReference>
<dbReference type="SMART" id="SM00283">
    <property type="entry name" value="MA"/>
    <property type="match status" value="1"/>
</dbReference>
<dbReference type="InterPro" id="IPR004089">
    <property type="entry name" value="MCPsignal_dom"/>
</dbReference>
<comment type="similarity">
    <text evidence="5">Belongs to the methyl-accepting chemotaxis (MCP) protein family.</text>
</comment>
<evidence type="ECO:0000256" key="2">
    <source>
        <dbReference type="ARBA" id="ARBA00022475"/>
    </source>
</evidence>
<dbReference type="PROSITE" id="PS50111">
    <property type="entry name" value="CHEMOTAXIS_TRANSDUC_2"/>
    <property type="match status" value="1"/>
</dbReference>
<dbReference type="PANTHER" id="PTHR32089:SF112">
    <property type="entry name" value="LYSOZYME-LIKE PROTEIN-RELATED"/>
    <property type="match status" value="1"/>
</dbReference>
<evidence type="ECO:0000313" key="10">
    <source>
        <dbReference type="EMBL" id="MFC5452886.1"/>
    </source>
</evidence>
<reference evidence="11" key="1">
    <citation type="journal article" date="2019" name="Int. J. Syst. Evol. Microbiol.">
        <title>The Global Catalogue of Microorganisms (GCM) 10K type strain sequencing project: providing services to taxonomists for standard genome sequencing and annotation.</title>
        <authorList>
            <consortium name="The Broad Institute Genomics Platform"/>
            <consortium name="The Broad Institute Genome Sequencing Center for Infectious Disease"/>
            <person name="Wu L."/>
            <person name="Ma J."/>
        </authorList>
    </citation>
    <scope>NUCLEOTIDE SEQUENCE [LARGE SCALE GENOMIC DNA]</scope>
    <source>
        <strain evidence="11">KACC 11904</strain>
    </source>
</reference>
<evidence type="ECO:0000259" key="9">
    <source>
        <dbReference type="PROSITE" id="PS50885"/>
    </source>
</evidence>
<evidence type="ECO:0000256" key="6">
    <source>
        <dbReference type="PROSITE-ProRule" id="PRU00284"/>
    </source>
</evidence>
<dbReference type="RefSeq" id="WP_270879149.1">
    <property type="nucleotide sequence ID" value="NZ_JAQFVF010000023.1"/>
</dbReference>
<evidence type="ECO:0000256" key="1">
    <source>
        <dbReference type="ARBA" id="ARBA00004236"/>
    </source>
</evidence>
<dbReference type="CDD" id="cd06225">
    <property type="entry name" value="HAMP"/>
    <property type="match status" value="1"/>
</dbReference>
<keyword evidence="2" id="KW-1003">Cell membrane</keyword>
<dbReference type="Pfam" id="PF05227">
    <property type="entry name" value="CHASE3"/>
    <property type="match status" value="1"/>
</dbReference>
<keyword evidence="3 7" id="KW-0472">Membrane</keyword>
<dbReference type="InterPro" id="IPR004090">
    <property type="entry name" value="Chemotax_Me-accpt_rcpt"/>
</dbReference>
<evidence type="ECO:0000256" key="4">
    <source>
        <dbReference type="ARBA" id="ARBA00023224"/>
    </source>
</evidence>
<accession>A0ABW0KJI4</accession>
<dbReference type="PROSITE" id="PS50885">
    <property type="entry name" value="HAMP"/>
    <property type="match status" value="1"/>
</dbReference>
<comment type="subcellular location">
    <subcellularLocation>
        <location evidence="1">Cell membrane</location>
    </subcellularLocation>
</comment>
<dbReference type="InterPro" id="IPR007891">
    <property type="entry name" value="CHASE3"/>
</dbReference>
<feature type="transmembrane region" description="Helical" evidence="7">
    <location>
        <begin position="190"/>
        <end position="211"/>
    </location>
</feature>
<sequence>MNFTASRLNRIAYKISVGYVIVIILFLISILSVVRQLNAFQTEVAFITNHDMQVDSLAQSIEKDLVDMETGQRGYVVTNDNKYLAPYNSGKQNWKQHYDELFGMIADNPSQQDKLKVVQQKAEEWIQIAGEDVITMQTNGDTEGVKKFFAEDPGKQVMDDLRNQLATFRATEKELTKERVNVLDVKGKQLIIFLYGSLAVVVIVAAISSFITGSFTSRNVRKVGIALSDIASSGGDLTKRIEVNTKDETYELANEANKLLASLQVMIADIQSSAGELSRSSIALMNGTEESTRASEQIASSVQRVAEGAELQVSQSQEITAIMDETVTGLEQVAATTTDVADLAKHTQKVASQSAKEMMENGDKISKIELTFSEIKTSAVELGRFSDQIKQVVTRIQGISSQTSLLSLNAAIEAARAGEHGRGFAVVAGEIRKLADQAEQSTMEIKDTIETMLGGIHGLVQKVTHRSADVGSGFEAMKNAGNSFLSITDRVNSLSAQVMEVAATVEQMSAGSKSIGTSIKQITKITEETAAFTEEVAAMTEEQTATSQDMLRTAMKLSEMSNSMQILVGKFKV</sequence>
<dbReference type="SUPFAM" id="SSF58104">
    <property type="entry name" value="Methyl-accepting chemotaxis protein (MCP) signaling domain"/>
    <property type="match status" value="1"/>
</dbReference>
<dbReference type="PANTHER" id="PTHR32089">
    <property type="entry name" value="METHYL-ACCEPTING CHEMOTAXIS PROTEIN MCPB"/>
    <property type="match status" value="1"/>
</dbReference>
<name>A0ABW0KJI4_9BACL</name>
<keyword evidence="7" id="KW-0812">Transmembrane</keyword>
<evidence type="ECO:0000256" key="5">
    <source>
        <dbReference type="ARBA" id="ARBA00029447"/>
    </source>
</evidence>
<feature type="domain" description="HAMP" evidence="9">
    <location>
        <begin position="214"/>
        <end position="268"/>
    </location>
</feature>
<dbReference type="Pfam" id="PF00015">
    <property type="entry name" value="MCPsignal"/>
    <property type="match status" value="1"/>
</dbReference>
<proteinExistence type="inferred from homology"/>
<dbReference type="Gene3D" id="1.10.287.950">
    <property type="entry name" value="Methyl-accepting chemotaxis protein"/>
    <property type="match status" value="1"/>
</dbReference>
<dbReference type="PRINTS" id="PR00260">
    <property type="entry name" value="CHEMTRNSDUCR"/>
</dbReference>
<keyword evidence="11" id="KW-1185">Reference proteome</keyword>
<evidence type="ECO:0000256" key="7">
    <source>
        <dbReference type="SAM" id="Phobius"/>
    </source>
</evidence>
<evidence type="ECO:0000256" key="3">
    <source>
        <dbReference type="ARBA" id="ARBA00023136"/>
    </source>
</evidence>
<feature type="transmembrane region" description="Helical" evidence="7">
    <location>
        <begin position="12"/>
        <end position="34"/>
    </location>
</feature>
<evidence type="ECO:0000259" key="8">
    <source>
        <dbReference type="PROSITE" id="PS50111"/>
    </source>
</evidence>
<comment type="caution">
    <text evidence="10">The sequence shown here is derived from an EMBL/GenBank/DDBJ whole genome shotgun (WGS) entry which is preliminary data.</text>
</comment>